<dbReference type="Pfam" id="PF16277">
    <property type="entry name" value="DUF4926"/>
    <property type="match status" value="1"/>
</dbReference>
<sequence length="75" mass="8172">MMNFDLFDVVVLAADLPDKGLLAGMSGTVVDIHTKPCEAYEVEFCDDAGRTVAVLALLPNQLLPTASWKSKKYEV</sequence>
<comment type="caution">
    <text evidence="1">The sequence shown here is derived from an EMBL/GenBank/DDBJ whole genome shotgun (WGS) entry which is preliminary data.</text>
</comment>
<dbReference type="AlphaFoldDB" id="A0A4R3XP31"/>
<name>A0A4R3XP31_9PROT</name>
<dbReference type="InterPro" id="IPR032568">
    <property type="entry name" value="DUF4926"/>
</dbReference>
<reference evidence="1 2" key="1">
    <citation type="submission" date="2019-03" db="EMBL/GenBank/DDBJ databases">
        <title>Genomic Encyclopedia of Type Strains, Phase IV (KMG-IV): sequencing the most valuable type-strain genomes for metagenomic binning, comparative biology and taxonomic classification.</title>
        <authorList>
            <person name="Goeker M."/>
        </authorList>
    </citation>
    <scope>NUCLEOTIDE SEQUENCE [LARGE SCALE GENOMIC DNA]</scope>
    <source>
        <strain evidence="1 2">DSM 100309</strain>
    </source>
</reference>
<gene>
    <name evidence="1" type="ORF">EDC63_1531</name>
</gene>
<proteinExistence type="predicted"/>
<organism evidence="1 2">
    <name type="scientific">Sulfurirhabdus autotrophica</name>
    <dbReference type="NCBI Taxonomy" id="1706046"/>
    <lineage>
        <taxon>Bacteria</taxon>
        <taxon>Pseudomonadati</taxon>
        <taxon>Pseudomonadota</taxon>
        <taxon>Betaproteobacteria</taxon>
        <taxon>Nitrosomonadales</taxon>
        <taxon>Sulfuricellaceae</taxon>
        <taxon>Sulfurirhabdus</taxon>
    </lineage>
</organism>
<protein>
    <submittedName>
        <fullName evidence="1">Uncharacterized protein DUF4926</fullName>
    </submittedName>
</protein>
<evidence type="ECO:0000313" key="2">
    <source>
        <dbReference type="Proteomes" id="UP000295367"/>
    </source>
</evidence>
<keyword evidence="2" id="KW-1185">Reference proteome</keyword>
<dbReference type="EMBL" id="SMCO01000053">
    <property type="protein sequence ID" value="TCV77489.1"/>
    <property type="molecule type" value="Genomic_DNA"/>
</dbReference>
<evidence type="ECO:0000313" key="1">
    <source>
        <dbReference type="EMBL" id="TCV77489.1"/>
    </source>
</evidence>
<accession>A0A4R3XP31</accession>
<dbReference type="Proteomes" id="UP000295367">
    <property type="component" value="Unassembled WGS sequence"/>
</dbReference>
<dbReference type="RefSeq" id="WP_223248343.1">
    <property type="nucleotide sequence ID" value="NZ_BHVT01000063.1"/>
</dbReference>